<organism evidence="2 3">
    <name type="scientific">Micromonospora citrea</name>
    <dbReference type="NCBI Taxonomy" id="47855"/>
    <lineage>
        <taxon>Bacteria</taxon>
        <taxon>Bacillati</taxon>
        <taxon>Actinomycetota</taxon>
        <taxon>Actinomycetes</taxon>
        <taxon>Micromonosporales</taxon>
        <taxon>Micromonosporaceae</taxon>
        <taxon>Micromonospora</taxon>
    </lineage>
</organism>
<keyword evidence="3" id="KW-1185">Reference proteome</keyword>
<dbReference type="Proteomes" id="UP000199001">
    <property type="component" value="Unassembled WGS sequence"/>
</dbReference>
<evidence type="ECO:0000313" key="3">
    <source>
        <dbReference type="Proteomes" id="UP000199001"/>
    </source>
</evidence>
<reference evidence="3" key="1">
    <citation type="submission" date="2016-06" db="EMBL/GenBank/DDBJ databases">
        <authorList>
            <person name="Varghese N."/>
            <person name="Submissions Spin"/>
        </authorList>
    </citation>
    <scope>NUCLEOTIDE SEQUENCE [LARGE SCALE GENOMIC DNA]</scope>
    <source>
        <strain evidence="3">DSM 43903</strain>
    </source>
</reference>
<feature type="transmembrane region" description="Helical" evidence="1">
    <location>
        <begin position="42"/>
        <end position="63"/>
    </location>
</feature>
<keyword evidence="1" id="KW-1133">Transmembrane helix</keyword>
<dbReference type="EMBL" id="FMHZ01000002">
    <property type="protein sequence ID" value="SCL53419.1"/>
    <property type="molecule type" value="Genomic_DNA"/>
</dbReference>
<gene>
    <name evidence="2" type="ORF">GA0070606_2117</name>
</gene>
<dbReference type="AlphaFoldDB" id="A0A1C6UHN5"/>
<keyword evidence="1" id="KW-0812">Transmembrane</keyword>
<accession>A0A1C6UHN5</accession>
<protein>
    <submittedName>
        <fullName evidence="2">Uncharacterized protein</fullName>
    </submittedName>
</protein>
<dbReference type="STRING" id="47855.GA0070606_2117"/>
<evidence type="ECO:0000313" key="2">
    <source>
        <dbReference type="EMBL" id="SCL53419.1"/>
    </source>
</evidence>
<evidence type="ECO:0000256" key="1">
    <source>
        <dbReference type="SAM" id="Phobius"/>
    </source>
</evidence>
<dbReference type="RefSeq" id="WP_091097226.1">
    <property type="nucleotide sequence ID" value="NZ_FMHZ01000002.1"/>
</dbReference>
<keyword evidence="1" id="KW-0472">Membrane</keyword>
<name>A0A1C6UHN5_9ACTN</name>
<dbReference type="OrthoDB" id="3673627at2"/>
<sequence length="441" mass="46874">MTIEDNDVRDVLRRVTDDLAGPPTLLDDVRRGGRRRLRRRRAVLAAVCAAVLAVPVGGAIHFVDSGTGGVAAEVASPLFDAPTRGDLAGDEEYLRQVRQAWRQRAEGMESEGGRPDAGSEPHVVWAGNTPAGPAAYVAQRVTVTRPGSDRGNHRLIGYAGFVEPAASGPRVMTMRGMNEGNDGNSAAVLLGPRRDVLVVLDAGYPVEFSPTFRYAPDGRIERIFQRVTFRDGAAVLPVPPQRDRVTVALVGVPLNTATAVEITNTDDILFPDGKNSPEPRRVTYTLPDAERVWGDDPAARVDNTAHEALAAAYIDVGRPHTDGESPLLVVYGATPDGRRLLLQTVQHGDDPARAIVLLARGDAPLQPAVSGFVDWRAPLPVRLRLPDGQGVLVVAEGAALSYRIGAGRWHDAGSGAALLPADATQVRVATASGTATVRIDS</sequence>
<proteinExistence type="predicted"/>